<organism evidence="3">
    <name type="scientific">uncultured prokaryote</name>
    <dbReference type="NCBI Taxonomy" id="198431"/>
    <lineage>
        <taxon>unclassified sequences</taxon>
        <taxon>environmental samples</taxon>
    </lineage>
</organism>
<evidence type="ECO:0000256" key="1">
    <source>
        <dbReference type="SAM" id="MobiDB-lite"/>
    </source>
</evidence>
<dbReference type="AlphaFoldDB" id="H5SJX2"/>
<keyword evidence="2" id="KW-0472">Membrane</keyword>
<protein>
    <submittedName>
        <fullName evidence="3">Uncharacterized protein</fullName>
    </submittedName>
</protein>
<accession>H5SJX2</accession>
<evidence type="ECO:0000256" key="2">
    <source>
        <dbReference type="SAM" id="Phobius"/>
    </source>
</evidence>
<name>H5SJX2_9ZZZZ</name>
<feature type="region of interest" description="Disordered" evidence="1">
    <location>
        <begin position="221"/>
        <end position="245"/>
    </location>
</feature>
<keyword evidence="2" id="KW-0812">Transmembrane</keyword>
<reference evidence="3" key="1">
    <citation type="journal article" date="2005" name="Environ. Microbiol.">
        <title>Genetic and functional properties of uncultivated thermophilic crenarchaeotes from a subsurface gold mine as revealed by analysis of genome fragments.</title>
        <authorList>
            <person name="Nunoura T."/>
            <person name="Hirayama H."/>
            <person name="Takami H."/>
            <person name="Oida H."/>
            <person name="Nishi S."/>
            <person name="Shimamura S."/>
            <person name="Suzuki Y."/>
            <person name="Inagaki F."/>
            <person name="Takai K."/>
            <person name="Nealson K.H."/>
            <person name="Horikoshi K."/>
        </authorList>
    </citation>
    <scope>NUCLEOTIDE SEQUENCE</scope>
</reference>
<sequence length="392" mass="44632">MQPRLDKQSLDEAYPTLADAIIRAIRERGGDLETQYIHWVFGFSTGHFAVDPSAAEAARYLASKLVDNHAKEGDRISAYAWEMEIWDHLPGRPRTITKTLQETRRVHDIWPRTPREGSIGGHDTERAIVEITREINNSMDTVVILLTPTAASTAPPGRADIKVWGQDHPEYLRVLEQWYRVPGTSGASLQVPYYVVKPDSKVKRTLDVIILVPKHFVGTPISEKTPPESQPMASPPPKTPPREKPKNASWIPIILLFIIGAVFTMVFVKTWLFPQPLSVTINREHSYVLRGKNEGIVLTGSDQAHIPEGWHRVVLRGLPQRVVARIRRQQAGIIVRAENSNIRVSDMTYNEYFLRYGERAELEFFGNELLEPSLPPQGWRQRVEIEVNRVQR</sequence>
<evidence type="ECO:0000313" key="3">
    <source>
        <dbReference type="EMBL" id="BAL56458.1"/>
    </source>
</evidence>
<reference evidence="3" key="2">
    <citation type="journal article" date="2012" name="PLoS ONE">
        <title>A Deeply Branching Thermophilic Bacterium with an Ancient Acetyl-CoA Pathway Dominates a Subsurface Ecosystem.</title>
        <authorList>
            <person name="Takami H."/>
            <person name="Noguchi H."/>
            <person name="Takaki Y."/>
            <person name="Uchiyama I."/>
            <person name="Toyoda A."/>
            <person name="Nishi S."/>
            <person name="Chee G.-J."/>
            <person name="Arai W."/>
            <person name="Nunoura T."/>
            <person name="Itoh T."/>
            <person name="Hattori M."/>
            <person name="Takai K."/>
        </authorList>
    </citation>
    <scope>NUCLEOTIDE SEQUENCE</scope>
</reference>
<proteinExistence type="predicted"/>
<keyword evidence="2" id="KW-1133">Transmembrane helix</keyword>
<feature type="transmembrane region" description="Helical" evidence="2">
    <location>
        <begin position="250"/>
        <end position="273"/>
    </location>
</feature>
<dbReference type="EMBL" id="AP011748">
    <property type="protein sequence ID" value="BAL56458.1"/>
    <property type="molecule type" value="Genomic_DNA"/>
</dbReference>
<gene>
    <name evidence="3" type="ORF">HGMM_F38G10C08</name>
</gene>